<dbReference type="HAMAP" id="MF_00461">
    <property type="entry name" value="RsxC_RnfC"/>
    <property type="match status" value="1"/>
</dbReference>
<keyword evidence="2 8" id="KW-0004">4Fe-4S</keyword>
<keyword evidence="5 8" id="KW-0249">Electron transport</keyword>
<feature type="binding site" evidence="8">
    <location>
        <position position="368"/>
    </location>
    <ligand>
        <name>[4Fe-4S] cluster</name>
        <dbReference type="ChEBI" id="CHEBI:49883"/>
        <label>1</label>
    </ligand>
</feature>
<comment type="subunit">
    <text evidence="8">The complex is composed of six subunits: RnfA, RnfB, RnfC, RnfD, RnfE and RnfG.</text>
</comment>
<comment type="cofactor">
    <cofactor evidence="8">
        <name>[4Fe-4S] cluster</name>
        <dbReference type="ChEBI" id="CHEBI:49883"/>
    </cofactor>
    <text evidence="8">Binds 2 [4Fe-4S] clusters per subunit.</text>
</comment>
<dbReference type="InterPro" id="IPR011538">
    <property type="entry name" value="Nuo51_FMN-bd"/>
</dbReference>
<evidence type="ECO:0000256" key="4">
    <source>
        <dbReference type="ARBA" id="ARBA00022737"/>
    </source>
</evidence>
<evidence type="ECO:0000256" key="5">
    <source>
        <dbReference type="ARBA" id="ARBA00022982"/>
    </source>
</evidence>
<feature type="binding site" evidence="8">
    <location>
        <position position="414"/>
    </location>
    <ligand>
        <name>[4Fe-4S] cluster</name>
        <dbReference type="ChEBI" id="CHEBI:49883"/>
        <label>1</label>
    </ligand>
</feature>
<dbReference type="Gene3D" id="3.30.70.20">
    <property type="match status" value="1"/>
</dbReference>
<dbReference type="NCBIfam" id="TIGR01945">
    <property type="entry name" value="rnfC"/>
    <property type="match status" value="1"/>
</dbReference>
<feature type="binding site" evidence="8">
    <location>
        <position position="407"/>
    </location>
    <ligand>
        <name>[4Fe-4S] cluster</name>
        <dbReference type="ChEBI" id="CHEBI:49883"/>
        <label>2</label>
    </ligand>
</feature>
<organism evidence="10 11">
    <name type="scientific">Qingrenia yutianensis</name>
    <dbReference type="NCBI Taxonomy" id="2763676"/>
    <lineage>
        <taxon>Bacteria</taxon>
        <taxon>Bacillati</taxon>
        <taxon>Bacillota</taxon>
        <taxon>Clostridia</taxon>
        <taxon>Eubacteriales</taxon>
        <taxon>Oscillospiraceae</taxon>
        <taxon>Qingrenia</taxon>
    </lineage>
</organism>
<dbReference type="EMBL" id="JACRTE010000012">
    <property type="protein sequence ID" value="MBC8597019.1"/>
    <property type="molecule type" value="Genomic_DNA"/>
</dbReference>
<dbReference type="GO" id="GO:0005886">
    <property type="term" value="C:plasma membrane"/>
    <property type="evidence" value="ECO:0007669"/>
    <property type="project" value="UniProtKB-SubCell"/>
</dbReference>
<feature type="binding site" evidence="8">
    <location>
        <position position="404"/>
    </location>
    <ligand>
        <name>[4Fe-4S] cluster</name>
        <dbReference type="ChEBI" id="CHEBI:49883"/>
        <label>2</label>
    </ligand>
</feature>
<dbReference type="PROSITE" id="PS51379">
    <property type="entry name" value="4FE4S_FER_2"/>
    <property type="match status" value="1"/>
</dbReference>
<dbReference type="NCBIfam" id="NF003454">
    <property type="entry name" value="PRK05035.1"/>
    <property type="match status" value="1"/>
</dbReference>
<dbReference type="EC" id="7.-.-.-" evidence="8"/>
<keyword evidence="8" id="KW-1003">Cell membrane</keyword>
<dbReference type="InterPro" id="IPR019554">
    <property type="entry name" value="Soluble_ligand-bd"/>
</dbReference>
<dbReference type="GO" id="GO:0009055">
    <property type="term" value="F:electron transfer activity"/>
    <property type="evidence" value="ECO:0007669"/>
    <property type="project" value="InterPro"/>
</dbReference>
<feature type="binding site" evidence="8">
    <location>
        <position position="375"/>
    </location>
    <ligand>
        <name>[4Fe-4S] cluster</name>
        <dbReference type="ChEBI" id="CHEBI:49883"/>
        <label>2</label>
    </ligand>
</feature>
<dbReference type="SUPFAM" id="SSF142019">
    <property type="entry name" value="Nqo1 FMN-binding domain-like"/>
    <property type="match status" value="1"/>
</dbReference>
<sequence length="439" mass="47971">MKAFTFRGGIHPDDCKKSTKDNKIIEISPSKMMVYPVVQHIGAPCVPIVKVGGDVLKGQKIADSDAFVSAPIHSSVSGKVIAIEKRRHPNGNMVESIVVENDNLYRLSPDIYRRDGIDKLTKDEKLKFIREAGIVGLGGAAFPTHIKLNPNKKIDYVIVNGAECEPYLTSDHRVMLETPREVVEGLKLILGITGAENGIIAIEENKPDAIEVMQKAVQNEKNISVVRLKTKYPQGSEKHLIYAVCKREVPSGGLPADAGVIVDNVDTCTAVYFALTMHQPVMSRVVTVSGSGIDTPRNFRVPVGTDFMHVIENAGGFIGDVGKVIMGGPMMGIAQFDLSVPTVKATSAILAFDKSEMHEKEVSPCIRCGECVKKCPMRLMPLELNIYASAMDLDMCEKYNITDCIECGVCSYLCQSNQNPLQSIKRAKAAVIARRRNAK</sequence>
<dbReference type="InterPro" id="IPR026902">
    <property type="entry name" value="RnfC_N"/>
</dbReference>
<dbReference type="PANTHER" id="PTHR43034:SF2">
    <property type="entry name" value="ION-TRANSLOCATING OXIDOREDUCTASE COMPLEX SUBUNIT C"/>
    <property type="match status" value="1"/>
</dbReference>
<dbReference type="PANTHER" id="PTHR43034">
    <property type="entry name" value="ION-TRANSLOCATING OXIDOREDUCTASE COMPLEX SUBUNIT C"/>
    <property type="match status" value="1"/>
</dbReference>
<dbReference type="InterPro" id="IPR010208">
    <property type="entry name" value="Ion_transpt_RnfC/RsxC"/>
</dbReference>
<dbReference type="RefSeq" id="WP_262432386.1">
    <property type="nucleotide sequence ID" value="NZ_JACRTE010000012.1"/>
</dbReference>
<dbReference type="GO" id="GO:0046872">
    <property type="term" value="F:metal ion binding"/>
    <property type="evidence" value="ECO:0007669"/>
    <property type="project" value="UniProtKB-KW"/>
</dbReference>
<comment type="caution">
    <text evidence="10">The sequence shown here is derived from an EMBL/GenBank/DDBJ whole genome shotgun (WGS) entry which is preliminary data.</text>
</comment>
<dbReference type="Proteomes" id="UP000647416">
    <property type="component" value="Unassembled WGS sequence"/>
</dbReference>
<keyword evidence="8" id="KW-1278">Translocase</keyword>
<feature type="binding site" evidence="8">
    <location>
        <position position="365"/>
    </location>
    <ligand>
        <name>[4Fe-4S] cluster</name>
        <dbReference type="ChEBI" id="CHEBI:49883"/>
        <label>1</label>
    </ligand>
</feature>
<comment type="similarity">
    <text evidence="8">Belongs to the 4Fe4S bacterial-type ferredoxin family. RnfC subfamily.</text>
</comment>
<feature type="binding site" evidence="8">
    <location>
        <position position="371"/>
    </location>
    <ligand>
        <name>[4Fe-4S] cluster</name>
        <dbReference type="ChEBI" id="CHEBI:49883"/>
        <label>1</label>
    </ligand>
</feature>
<keyword evidence="8" id="KW-0472">Membrane</keyword>
<evidence type="ECO:0000259" key="9">
    <source>
        <dbReference type="PROSITE" id="PS51379"/>
    </source>
</evidence>
<dbReference type="GO" id="GO:0051539">
    <property type="term" value="F:4 iron, 4 sulfur cluster binding"/>
    <property type="evidence" value="ECO:0007669"/>
    <property type="project" value="UniProtKB-KW"/>
</dbReference>
<comment type="function">
    <text evidence="8">Part of a membrane-bound complex that couples electron transfer with translocation of ions across the membrane.</text>
</comment>
<protein>
    <recommendedName>
        <fullName evidence="8">Ion-translocating oxidoreductase complex subunit C</fullName>
        <ecNumber evidence="8">7.-.-.-</ecNumber>
    </recommendedName>
    <alternativeName>
        <fullName evidence="8">Rnf electron transport complex subunit C</fullName>
    </alternativeName>
</protein>
<dbReference type="AlphaFoldDB" id="A0A926FEJ7"/>
<evidence type="ECO:0000313" key="11">
    <source>
        <dbReference type="Proteomes" id="UP000647416"/>
    </source>
</evidence>
<dbReference type="InterPro" id="IPR017896">
    <property type="entry name" value="4Fe4S_Fe-S-bd"/>
</dbReference>
<dbReference type="Pfam" id="PF13375">
    <property type="entry name" value="RnfC_N"/>
    <property type="match status" value="1"/>
</dbReference>
<comment type="subcellular location">
    <subcellularLocation>
        <location evidence="8">Cell membrane</location>
        <topology evidence="8">Peripheral membrane protein</topology>
    </subcellularLocation>
</comment>
<evidence type="ECO:0000256" key="8">
    <source>
        <dbReference type="HAMAP-Rule" id="MF_00461"/>
    </source>
</evidence>
<evidence type="ECO:0000313" key="10">
    <source>
        <dbReference type="EMBL" id="MBC8597019.1"/>
    </source>
</evidence>
<reference evidence="10" key="1">
    <citation type="submission" date="2020-08" db="EMBL/GenBank/DDBJ databases">
        <title>Genome public.</title>
        <authorList>
            <person name="Liu C."/>
            <person name="Sun Q."/>
        </authorList>
    </citation>
    <scope>NUCLEOTIDE SEQUENCE</scope>
    <source>
        <strain evidence="10">NSJ-50</strain>
    </source>
</reference>
<dbReference type="Pfam" id="PF01512">
    <property type="entry name" value="Complex1_51K"/>
    <property type="match status" value="1"/>
</dbReference>
<evidence type="ECO:0000256" key="7">
    <source>
        <dbReference type="ARBA" id="ARBA00023014"/>
    </source>
</evidence>
<evidence type="ECO:0000256" key="1">
    <source>
        <dbReference type="ARBA" id="ARBA00022448"/>
    </source>
</evidence>
<feature type="domain" description="4Fe-4S ferredoxin-type" evidence="9">
    <location>
        <begin position="354"/>
        <end position="385"/>
    </location>
</feature>
<dbReference type="Pfam" id="PF10531">
    <property type="entry name" value="SLBB"/>
    <property type="match status" value="1"/>
</dbReference>
<keyword evidence="6 8" id="KW-0408">Iron</keyword>
<gene>
    <name evidence="10" type="primary">rsxC</name>
    <name evidence="8" type="synonym">rnfC</name>
    <name evidence="10" type="ORF">H8706_09085</name>
</gene>
<evidence type="ECO:0000256" key="6">
    <source>
        <dbReference type="ARBA" id="ARBA00023004"/>
    </source>
</evidence>
<evidence type="ECO:0000256" key="2">
    <source>
        <dbReference type="ARBA" id="ARBA00022485"/>
    </source>
</evidence>
<accession>A0A926FEJ7</accession>
<name>A0A926FEJ7_9FIRM</name>
<keyword evidence="7 8" id="KW-0411">Iron-sulfur</keyword>
<dbReference type="GO" id="GO:0022900">
    <property type="term" value="P:electron transport chain"/>
    <property type="evidence" value="ECO:0007669"/>
    <property type="project" value="UniProtKB-UniRule"/>
</dbReference>
<evidence type="ECO:0000256" key="3">
    <source>
        <dbReference type="ARBA" id="ARBA00022723"/>
    </source>
</evidence>
<keyword evidence="11" id="KW-1185">Reference proteome</keyword>
<proteinExistence type="inferred from homology"/>
<dbReference type="Gene3D" id="3.40.50.11540">
    <property type="entry name" value="NADH-ubiquinone oxidoreductase 51kDa subunit"/>
    <property type="match status" value="1"/>
</dbReference>
<feature type="binding site" evidence="8">
    <location>
        <position position="410"/>
    </location>
    <ligand>
        <name>[4Fe-4S] cluster</name>
        <dbReference type="ChEBI" id="CHEBI:49883"/>
        <label>2</label>
    </ligand>
</feature>
<keyword evidence="4 8" id="KW-0677">Repeat</keyword>
<keyword evidence="1 8" id="KW-0813">Transport</keyword>
<dbReference type="SUPFAM" id="SSF46548">
    <property type="entry name" value="alpha-helical ferredoxin"/>
    <property type="match status" value="1"/>
</dbReference>
<keyword evidence="3 8" id="KW-0479">Metal-binding</keyword>
<dbReference type="InterPro" id="IPR037225">
    <property type="entry name" value="Nuo51_FMN-bd_sf"/>
</dbReference>